<dbReference type="InterPro" id="IPR028098">
    <property type="entry name" value="Glyco_trans_4-like_N"/>
</dbReference>
<gene>
    <name evidence="3" type="ORF">LMS43_01800</name>
</gene>
<dbReference type="Proteomes" id="UP001168613">
    <property type="component" value="Unassembled WGS sequence"/>
</dbReference>
<dbReference type="CDD" id="cd03801">
    <property type="entry name" value="GT4_PimA-like"/>
    <property type="match status" value="1"/>
</dbReference>
<evidence type="ECO:0000259" key="1">
    <source>
        <dbReference type="Pfam" id="PF00534"/>
    </source>
</evidence>
<accession>A0ABT8EFF7</accession>
<dbReference type="Pfam" id="PF13439">
    <property type="entry name" value="Glyco_transf_4"/>
    <property type="match status" value="1"/>
</dbReference>
<name>A0ABT8EFF7_9BURK</name>
<proteinExistence type="predicted"/>
<evidence type="ECO:0000313" key="3">
    <source>
        <dbReference type="EMBL" id="MDN4120014.1"/>
    </source>
</evidence>
<feature type="domain" description="Glycosyl transferase family 1" evidence="1">
    <location>
        <begin position="177"/>
        <end position="342"/>
    </location>
</feature>
<protein>
    <submittedName>
        <fullName evidence="3">Glycosyltransferase family 4 protein</fullName>
    </submittedName>
</protein>
<comment type="caution">
    <text evidence="3">The sequence shown here is derived from an EMBL/GenBank/DDBJ whole genome shotgun (WGS) entry which is preliminary data.</text>
</comment>
<dbReference type="InterPro" id="IPR001296">
    <property type="entry name" value="Glyco_trans_1"/>
</dbReference>
<evidence type="ECO:0000259" key="2">
    <source>
        <dbReference type="Pfam" id="PF13439"/>
    </source>
</evidence>
<evidence type="ECO:0000313" key="4">
    <source>
        <dbReference type="Proteomes" id="UP001168613"/>
    </source>
</evidence>
<reference evidence="3" key="1">
    <citation type="submission" date="2021-11" db="EMBL/GenBank/DDBJ databases">
        <title>Draft genome sequence of Alcaligenes endophyticus type strain CCUG 75668T.</title>
        <authorList>
            <person name="Salva-Serra F."/>
            <person name="Duran R.E."/>
            <person name="Seeger M."/>
            <person name="Moore E.R.B."/>
            <person name="Jaen-Luchoro D."/>
        </authorList>
    </citation>
    <scope>NUCLEOTIDE SEQUENCE</scope>
    <source>
        <strain evidence="3">CCUG 75668</strain>
    </source>
</reference>
<keyword evidence="4" id="KW-1185">Reference proteome</keyword>
<dbReference type="SUPFAM" id="SSF53756">
    <property type="entry name" value="UDP-Glycosyltransferase/glycogen phosphorylase"/>
    <property type="match status" value="1"/>
</dbReference>
<sequence length="367" mass="40825">MRILMLNTERGWRGGERQTLLSLQQFQAAGHEVTLLARHGHELARRANASGIAVKTVAGPFAAMVYLLSHGRRFDIIHAQTAASMSWLAVLAPILGPRIVFTRRTAFPVDKAGNDPQALRPTLSAKEKRTLWKWRQATALVAISQAAAAEPRRLGLAVDIIGSAIDYQAPNPEHIEQLRQRYQLQRYTYVVGTAAAQTPEKDPATLVRAIHALYLRRQDFIFLHFGASGSETPALQGLIQQYGLQSCYILCGFQEQVQDIYRLLDVFVLSSRHEALGSSVLDAFVYKVPVVATTTGGLPELLGKNRGLACAVGDHMSMATAIERLLNEPSLREQLQHNAYEWVLRTHGVQSMAQQYLRLYERIVQPA</sequence>
<dbReference type="Gene3D" id="3.40.50.2000">
    <property type="entry name" value="Glycogen Phosphorylase B"/>
    <property type="match status" value="2"/>
</dbReference>
<feature type="domain" description="Glycosyltransferase subfamily 4-like N-terminal" evidence="2">
    <location>
        <begin position="13"/>
        <end position="166"/>
    </location>
</feature>
<dbReference type="PANTHER" id="PTHR12526">
    <property type="entry name" value="GLYCOSYLTRANSFERASE"/>
    <property type="match status" value="1"/>
</dbReference>
<dbReference type="RefSeq" id="WP_266122650.1">
    <property type="nucleotide sequence ID" value="NZ_JAJHNU010000001.1"/>
</dbReference>
<dbReference type="EMBL" id="JAJHNU010000001">
    <property type="protein sequence ID" value="MDN4120014.1"/>
    <property type="molecule type" value="Genomic_DNA"/>
</dbReference>
<organism evidence="3 4">
    <name type="scientific">Alcaligenes endophyticus</name>
    <dbReference type="NCBI Taxonomy" id="1929088"/>
    <lineage>
        <taxon>Bacteria</taxon>
        <taxon>Pseudomonadati</taxon>
        <taxon>Pseudomonadota</taxon>
        <taxon>Betaproteobacteria</taxon>
        <taxon>Burkholderiales</taxon>
        <taxon>Alcaligenaceae</taxon>
        <taxon>Alcaligenes</taxon>
    </lineage>
</organism>
<dbReference type="Pfam" id="PF00534">
    <property type="entry name" value="Glycos_transf_1"/>
    <property type="match status" value="1"/>
</dbReference>